<name>A0A0E9TVK9_ANGAN</name>
<reference evidence="1" key="1">
    <citation type="submission" date="2014-11" db="EMBL/GenBank/DDBJ databases">
        <authorList>
            <person name="Amaro Gonzalez C."/>
        </authorList>
    </citation>
    <scope>NUCLEOTIDE SEQUENCE</scope>
</reference>
<dbReference type="AlphaFoldDB" id="A0A0E9TVK9"/>
<organism evidence="1">
    <name type="scientific">Anguilla anguilla</name>
    <name type="common">European freshwater eel</name>
    <name type="synonym">Muraena anguilla</name>
    <dbReference type="NCBI Taxonomy" id="7936"/>
    <lineage>
        <taxon>Eukaryota</taxon>
        <taxon>Metazoa</taxon>
        <taxon>Chordata</taxon>
        <taxon>Craniata</taxon>
        <taxon>Vertebrata</taxon>
        <taxon>Euteleostomi</taxon>
        <taxon>Actinopterygii</taxon>
        <taxon>Neopterygii</taxon>
        <taxon>Teleostei</taxon>
        <taxon>Anguilliformes</taxon>
        <taxon>Anguillidae</taxon>
        <taxon>Anguilla</taxon>
    </lineage>
</organism>
<proteinExistence type="predicted"/>
<sequence>MILGVYTLRKHMKYIF</sequence>
<dbReference type="EMBL" id="GBXM01051844">
    <property type="protein sequence ID" value="JAH56733.1"/>
    <property type="molecule type" value="Transcribed_RNA"/>
</dbReference>
<protein>
    <submittedName>
        <fullName evidence="1">Uncharacterized protein</fullName>
    </submittedName>
</protein>
<evidence type="ECO:0000313" key="1">
    <source>
        <dbReference type="EMBL" id="JAH56733.1"/>
    </source>
</evidence>
<reference evidence="1" key="2">
    <citation type="journal article" date="2015" name="Fish Shellfish Immunol.">
        <title>Early steps in the European eel (Anguilla anguilla)-Vibrio vulnificus interaction in the gills: Role of the RtxA13 toxin.</title>
        <authorList>
            <person name="Callol A."/>
            <person name="Pajuelo D."/>
            <person name="Ebbesson L."/>
            <person name="Teles M."/>
            <person name="MacKenzie S."/>
            <person name="Amaro C."/>
        </authorList>
    </citation>
    <scope>NUCLEOTIDE SEQUENCE</scope>
</reference>
<accession>A0A0E9TVK9</accession>